<reference evidence="1" key="1">
    <citation type="journal article" date="2021" name="Proc. Natl. Acad. Sci. U.S.A.">
        <title>A Catalog of Tens of Thousands of Viruses from Human Metagenomes Reveals Hidden Associations with Chronic Diseases.</title>
        <authorList>
            <person name="Tisza M.J."/>
            <person name="Buck C.B."/>
        </authorList>
    </citation>
    <scope>NUCLEOTIDE SEQUENCE</scope>
    <source>
        <strain evidence="1">CtviY17</strain>
    </source>
</reference>
<name>A0A8S5RML0_9VIRU</name>
<dbReference type="EMBL" id="BK059120">
    <property type="protein sequence ID" value="DAE32309.1"/>
    <property type="molecule type" value="Genomic_DNA"/>
</dbReference>
<protein>
    <submittedName>
        <fullName evidence="1">Uncharacterized protein</fullName>
    </submittedName>
</protein>
<sequence length="261" mass="30484">MIKIEHPVFPSPEQWMFAIEGARNAYDSWHLSDSYIGHTTEYDKERNVEIWHPCFCMGEKDLGLFKRLARAGKDHRKALRALPVGLRITSHHTWWAQADTYKVGTTRCSCSKMHTIHKKEFDLDSFSHEGIDIVIDKFSLSAHEEFENGFDTLGVKNTLGYKVKRHTENTIQLLNELKDEYNATKDKNIWNAILEMLPMGYNIIANLSLTYEVLLNMYFSRKTHPVKDWKIFCQWMLDNVPYFRDLVEHIEGQNKVSAKAV</sequence>
<proteinExistence type="predicted"/>
<organism evidence="1">
    <name type="scientific">virus sp. ctviY17</name>
    <dbReference type="NCBI Taxonomy" id="2825828"/>
    <lineage>
        <taxon>Viruses</taxon>
    </lineage>
</organism>
<accession>A0A8S5RML0</accession>
<evidence type="ECO:0000313" key="1">
    <source>
        <dbReference type="EMBL" id="DAE32309.1"/>
    </source>
</evidence>